<feature type="domain" description="NAD(P)-binding" evidence="1">
    <location>
        <begin position="97"/>
        <end position="243"/>
    </location>
</feature>
<dbReference type="FunFam" id="3.40.50.720:FF:000349">
    <property type="entry name" value="Uncharacterized protein At1g32220, chloroplastic"/>
    <property type="match status" value="1"/>
</dbReference>
<dbReference type="PANTHER" id="PTHR12126">
    <property type="entry name" value="NADH-UBIQUINONE OXIDOREDUCTASE 39 KDA SUBUNIT-RELATED"/>
    <property type="match status" value="1"/>
</dbReference>
<dbReference type="Gene3D" id="3.40.50.720">
    <property type="entry name" value="NAD(P)-binding Rossmann-like Domain"/>
    <property type="match status" value="1"/>
</dbReference>
<evidence type="ECO:0000259" key="1">
    <source>
        <dbReference type="Pfam" id="PF13460"/>
    </source>
</evidence>
<protein>
    <recommendedName>
        <fullName evidence="1">NAD(P)-binding domain-containing protein</fullName>
    </recommendedName>
</protein>
<organism evidence="2 3">
    <name type="scientific">Adiantum capillus-veneris</name>
    <name type="common">Maidenhair fern</name>
    <dbReference type="NCBI Taxonomy" id="13818"/>
    <lineage>
        <taxon>Eukaryota</taxon>
        <taxon>Viridiplantae</taxon>
        <taxon>Streptophyta</taxon>
        <taxon>Embryophyta</taxon>
        <taxon>Tracheophyta</taxon>
        <taxon>Polypodiopsida</taxon>
        <taxon>Polypodiidae</taxon>
        <taxon>Polypodiales</taxon>
        <taxon>Pteridineae</taxon>
        <taxon>Pteridaceae</taxon>
        <taxon>Vittarioideae</taxon>
        <taxon>Adiantum</taxon>
    </lineage>
</organism>
<gene>
    <name evidence="2" type="ORF">GOP47_0000405</name>
</gene>
<accession>A0A9D4ZSB1</accession>
<dbReference type="EMBL" id="JABFUD020000001">
    <property type="protein sequence ID" value="KAI5084236.1"/>
    <property type="molecule type" value="Genomic_DNA"/>
</dbReference>
<dbReference type="GO" id="GO:0044877">
    <property type="term" value="F:protein-containing complex binding"/>
    <property type="evidence" value="ECO:0007669"/>
    <property type="project" value="TreeGrafter"/>
</dbReference>
<dbReference type="SUPFAM" id="SSF51735">
    <property type="entry name" value="NAD(P)-binding Rossmann-fold domains"/>
    <property type="match status" value="1"/>
</dbReference>
<sequence length="325" mass="34208">MAGAAAAAATPAAISSTALLSAPNATCCSSLAFRSQAQQLQARSLTVSCQHHLHRPYQPTNLQAVICAAYTSGTNEFSADPIDVVAKVQTEKIVVLGGSGFVGSAVCKAAVGQGIDVVSLSRSGRPSYNDAWVDQVVWIAGDVFNADWDGLLNGATAVVSTIGGFGTNEQMEQLNGEANVLAINAASNAGVRKFVYISVHDYNFPDFVKSVGYFTGKKRAEAEVLAKFTTTGTVLRPGFIYGKRRVNGIDIPLNVVGEPLEKVLDATKTFTRPLSSLPASDFFFAPPVSVDDVANAAIKAVTDDDVFGVQTIEQIKELASSVRAR</sequence>
<dbReference type="OrthoDB" id="276721at2759"/>
<keyword evidence="3" id="KW-1185">Reference proteome</keyword>
<dbReference type="InterPro" id="IPR036291">
    <property type="entry name" value="NAD(P)-bd_dom_sf"/>
</dbReference>
<dbReference type="AlphaFoldDB" id="A0A9D4ZSB1"/>
<reference evidence="2" key="1">
    <citation type="submission" date="2021-01" db="EMBL/GenBank/DDBJ databases">
        <title>Adiantum capillus-veneris genome.</title>
        <authorList>
            <person name="Fang Y."/>
            <person name="Liao Q."/>
        </authorList>
    </citation>
    <scope>NUCLEOTIDE SEQUENCE</scope>
    <source>
        <strain evidence="2">H3</strain>
        <tissue evidence="2">Leaf</tissue>
    </source>
</reference>
<proteinExistence type="predicted"/>
<dbReference type="Pfam" id="PF13460">
    <property type="entry name" value="NAD_binding_10"/>
    <property type="match status" value="1"/>
</dbReference>
<dbReference type="GO" id="GO:0005739">
    <property type="term" value="C:mitochondrion"/>
    <property type="evidence" value="ECO:0007669"/>
    <property type="project" value="TreeGrafter"/>
</dbReference>
<dbReference type="InterPro" id="IPR016040">
    <property type="entry name" value="NAD(P)-bd_dom"/>
</dbReference>
<name>A0A9D4ZSB1_ADICA</name>
<dbReference type="Proteomes" id="UP000886520">
    <property type="component" value="Chromosome 1"/>
</dbReference>
<dbReference type="InterPro" id="IPR051207">
    <property type="entry name" value="ComplexI_NDUFA9_subunit"/>
</dbReference>
<dbReference type="PANTHER" id="PTHR12126:SF5">
    <property type="entry name" value="OS04G0403500 PROTEIN"/>
    <property type="match status" value="1"/>
</dbReference>
<evidence type="ECO:0000313" key="3">
    <source>
        <dbReference type="Proteomes" id="UP000886520"/>
    </source>
</evidence>
<evidence type="ECO:0000313" key="2">
    <source>
        <dbReference type="EMBL" id="KAI5084236.1"/>
    </source>
</evidence>
<comment type="caution">
    <text evidence="2">The sequence shown here is derived from an EMBL/GenBank/DDBJ whole genome shotgun (WGS) entry which is preliminary data.</text>
</comment>